<reference evidence="11 12" key="1">
    <citation type="submission" date="2023-03" db="EMBL/GenBank/DDBJ databases">
        <title>YIM 152171 draft genome.</title>
        <authorList>
            <person name="Yang Z."/>
        </authorList>
    </citation>
    <scope>NUCLEOTIDE SEQUENCE [LARGE SCALE GENOMIC DNA]</scope>
    <source>
        <strain evidence="11 12">YIM 152171</strain>
    </source>
</reference>
<keyword evidence="8" id="KW-1278">Translocase</keyword>
<evidence type="ECO:0000256" key="4">
    <source>
        <dbReference type="ARBA" id="ARBA00022475"/>
    </source>
</evidence>
<dbReference type="SUPFAM" id="SSF52540">
    <property type="entry name" value="P-loop containing nucleoside triphosphate hydrolases"/>
    <property type="match status" value="1"/>
</dbReference>
<dbReference type="Pfam" id="PF08352">
    <property type="entry name" value="oligo_HPY"/>
    <property type="match status" value="1"/>
</dbReference>
<evidence type="ECO:0000256" key="5">
    <source>
        <dbReference type="ARBA" id="ARBA00022519"/>
    </source>
</evidence>
<dbReference type="PROSITE" id="PS00211">
    <property type="entry name" value="ABC_TRANSPORTER_1"/>
    <property type="match status" value="1"/>
</dbReference>
<evidence type="ECO:0000256" key="7">
    <source>
        <dbReference type="ARBA" id="ARBA00022840"/>
    </source>
</evidence>
<dbReference type="InterPro" id="IPR003439">
    <property type="entry name" value="ABC_transporter-like_ATP-bd"/>
</dbReference>
<keyword evidence="7 11" id="KW-0067">ATP-binding</keyword>
<keyword evidence="3" id="KW-0813">Transport</keyword>
<keyword evidence="5" id="KW-0997">Cell inner membrane</keyword>
<dbReference type="RefSeq" id="WP_327787194.1">
    <property type="nucleotide sequence ID" value="NZ_JARGEQ010000001.1"/>
</dbReference>
<dbReference type="FunFam" id="3.40.50.300:FF:000016">
    <property type="entry name" value="Oligopeptide ABC transporter ATP-binding component"/>
    <property type="match status" value="1"/>
</dbReference>
<proteinExistence type="inferred from homology"/>
<dbReference type="InterPro" id="IPR013563">
    <property type="entry name" value="Oligopep_ABC_C"/>
</dbReference>
<dbReference type="InterPro" id="IPR050388">
    <property type="entry name" value="ABC_Ni/Peptide_Import"/>
</dbReference>
<evidence type="ECO:0000313" key="11">
    <source>
        <dbReference type="EMBL" id="MDF1584789.1"/>
    </source>
</evidence>
<evidence type="ECO:0000256" key="2">
    <source>
        <dbReference type="ARBA" id="ARBA00005417"/>
    </source>
</evidence>
<evidence type="ECO:0000256" key="3">
    <source>
        <dbReference type="ARBA" id="ARBA00022448"/>
    </source>
</evidence>
<comment type="similarity">
    <text evidence="2">Belongs to the ABC transporter superfamily.</text>
</comment>
<keyword evidence="12" id="KW-1185">Reference proteome</keyword>
<name>A0AAP3XPA1_9PROT</name>
<accession>A0AAP3XPA1</accession>
<dbReference type="InterPro" id="IPR017871">
    <property type="entry name" value="ABC_transporter-like_CS"/>
</dbReference>
<keyword evidence="9" id="KW-0472">Membrane</keyword>
<evidence type="ECO:0000256" key="9">
    <source>
        <dbReference type="ARBA" id="ARBA00023136"/>
    </source>
</evidence>
<dbReference type="GO" id="GO:0055085">
    <property type="term" value="P:transmembrane transport"/>
    <property type="evidence" value="ECO:0007669"/>
    <property type="project" value="UniProtKB-ARBA"/>
</dbReference>
<evidence type="ECO:0000256" key="6">
    <source>
        <dbReference type="ARBA" id="ARBA00022741"/>
    </source>
</evidence>
<keyword evidence="6" id="KW-0547">Nucleotide-binding</keyword>
<dbReference type="NCBIfam" id="TIGR01727">
    <property type="entry name" value="oligo_HPY"/>
    <property type="match status" value="1"/>
</dbReference>
<organism evidence="11 12">
    <name type="scientific">Marinimicrococcus flavescens</name>
    <dbReference type="NCBI Taxonomy" id="3031815"/>
    <lineage>
        <taxon>Bacteria</taxon>
        <taxon>Pseudomonadati</taxon>
        <taxon>Pseudomonadota</taxon>
        <taxon>Alphaproteobacteria</taxon>
        <taxon>Geminicoccales</taxon>
        <taxon>Geminicoccaceae</taxon>
        <taxon>Marinimicrococcus</taxon>
    </lineage>
</organism>
<evidence type="ECO:0000313" key="12">
    <source>
        <dbReference type="Proteomes" id="UP001301140"/>
    </source>
</evidence>
<comment type="subcellular location">
    <subcellularLocation>
        <location evidence="1">Cell inner membrane</location>
        <topology evidence="1">Peripheral membrane protein</topology>
    </subcellularLocation>
</comment>
<evidence type="ECO:0000256" key="8">
    <source>
        <dbReference type="ARBA" id="ARBA00022967"/>
    </source>
</evidence>
<dbReference type="CDD" id="cd03257">
    <property type="entry name" value="ABC_NikE_OppD_transporters"/>
    <property type="match status" value="1"/>
</dbReference>
<dbReference type="GO" id="GO:0005524">
    <property type="term" value="F:ATP binding"/>
    <property type="evidence" value="ECO:0007669"/>
    <property type="project" value="UniProtKB-KW"/>
</dbReference>
<dbReference type="GO" id="GO:0015833">
    <property type="term" value="P:peptide transport"/>
    <property type="evidence" value="ECO:0007669"/>
    <property type="project" value="InterPro"/>
</dbReference>
<feature type="domain" description="ABC transporter" evidence="10">
    <location>
        <begin position="4"/>
        <end position="259"/>
    </location>
</feature>
<keyword evidence="4" id="KW-1003">Cell membrane</keyword>
<dbReference type="SMART" id="SM00382">
    <property type="entry name" value="AAA"/>
    <property type="match status" value="1"/>
</dbReference>
<sequence>MDLLRIEDLKVWFETARGTVRAVDGVTLSVRRGETLAVVGESGSGKSVTGLAVMRLLARTPARIKGGRILFRGKDGEHDLLTLSEARMAKLRGREIAMIFQDPSSSLNPVFTVGEQIAEAIVLHKGVAQPQALERAGDLLELVGIAAPRERLQDYPHQLSGGMRQRVMIAMALACDPLLLLADEPTTALDVTIQAQIVALLRRLQTERRMGMIFVAHDLGLVAEIADRVAVMYAGQVVEEGPVEGILEKPRHPYTLALMECSPHAALAAARGDGRTALRTIPGTPADPLDPPQGCRFHPRCRFAIDACRSGEVALRRIEAERVSRCLRAEDLA</sequence>
<dbReference type="GO" id="GO:0016887">
    <property type="term" value="F:ATP hydrolysis activity"/>
    <property type="evidence" value="ECO:0007669"/>
    <property type="project" value="InterPro"/>
</dbReference>
<dbReference type="Gene3D" id="3.40.50.300">
    <property type="entry name" value="P-loop containing nucleotide triphosphate hydrolases"/>
    <property type="match status" value="1"/>
</dbReference>
<dbReference type="Pfam" id="PF00005">
    <property type="entry name" value="ABC_tran"/>
    <property type="match status" value="1"/>
</dbReference>
<evidence type="ECO:0000259" key="10">
    <source>
        <dbReference type="PROSITE" id="PS50893"/>
    </source>
</evidence>
<dbReference type="PROSITE" id="PS50893">
    <property type="entry name" value="ABC_TRANSPORTER_2"/>
    <property type="match status" value="1"/>
</dbReference>
<dbReference type="GO" id="GO:0005886">
    <property type="term" value="C:plasma membrane"/>
    <property type="evidence" value="ECO:0007669"/>
    <property type="project" value="UniProtKB-SubCell"/>
</dbReference>
<dbReference type="AlphaFoldDB" id="A0AAP3XPA1"/>
<gene>
    <name evidence="11" type="ORF">PZ740_00140</name>
</gene>
<protein>
    <submittedName>
        <fullName evidence="11">ABC transporter ATP-binding protein</fullName>
    </submittedName>
</protein>
<dbReference type="EMBL" id="JARGEQ010000001">
    <property type="protein sequence ID" value="MDF1584789.1"/>
    <property type="molecule type" value="Genomic_DNA"/>
</dbReference>
<dbReference type="PANTHER" id="PTHR43297:SF14">
    <property type="entry name" value="ATPASE AAA-TYPE CORE DOMAIN-CONTAINING PROTEIN"/>
    <property type="match status" value="1"/>
</dbReference>
<evidence type="ECO:0000256" key="1">
    <source>
        <dbReference type="ARBA" id="ARBA00004417"/>
    </source>
</evidence>
<dbReference type="InterPro" id="IPR027417">
    <property type="entry name" value="P-loop_NTPase"/>
</dbReference>
<dbReference type="InterPro" id="IPR003593">
    <property type="entry name" value="AAA+_ATPase"/>
</dbReference>
<dbReference type="Proteomes" id="UP001301140">
    <property type="component" value="Unassembled WGS sequence"/>
</dbReference>
<dbReference type="PANTHER" id="PTHR43297">
    <property type="entry name" value="OLIGOPEPTIDE TRANSPORT ATP-BINDING PROTEIN APPD"/>
    <property type="match status" value="1"/>
</dbReference>
<comment type="caution">
    <text evidence="11">The sequence shown here is derived from an EMBL/GenBank/DDBJ whole genome shotgun (WGS) entry which is preliminary data.</text>
</comment>